<evidence type="ECO:0000313" key="3">
    <source>
        <dbReference type="Proteomes" id="UP001604043"/>
    </source>
</evidence>
<dbReference type="EMBL" id="JBAFUR010000002">
    <property type="protein sequence ID" value="MFG1252857.1"/>
    <property type="molecule type" value="Genomic_DNA"/>
</dbReference>
<name>A0ABW6ZHU2_9HYPH</name>
<evidence type="ECO:0000256" key="1">
    <source>
        <dbReference type="SAM" id="MobiDB-lite"/>
    </source>
</evidence>
<reference evidence="2 3" key="1">
    <citation type="submission" date="2024-02" db="EMBL/GenBank/DDBJ databases">
        <title>Expansion and revision of Xanthobacter and proposal of Roseixanthobacter gen. nov.</title>
        <authorList>
            <person name="Soltysiak M.P.M."/>
            <person name="Jalihal A."/>
            <person name="Ory A."/>
            <person name="Chrisophersen C."/>
            <person name="Lee A.D."/>
            <person name="Boulton J."/>
            <person name="Springer M."/>
        </authorList>
    </citation>
    <scope>NUCLEOTIDE SEQUENCE [LARGE SCALE GENOMIC DNA]</scope>
    <source>
        <strain evidence="2 3">CB5</strain>
    </source>
</reference>
<protein>
    <submittedName>
        <fullName evidence="2">Transposase</fullName>
    </submittedName>
</protein>
<evidence type="ECO:0000313" key="2">
    <source>
        <dbReference type="EMBL" id="MFG1252857.1"/>
    </source>
</evidence>
<sequence length="147" mass="16214">MGSRRRVFPGAFKREAVERVASSGLFTSQVAQELGPHETVLRRWVRDLAPQATEPARHPIPQAAAPSPVDLAAENARLRRENERLRMERDISKKGPCSSSERPPDEVRVRRRASRCVAGPCDVRGLGAVRQRPLCLACPSGELARTG</sequence>
<proteinExistence type="predicted"/>
<dbReference type="InterPro" id="IPR009057">
    <property type="entry name" value="Homeodomain-like_sf"/>
</dbReference>
<accession>A0ABW6ZHU2</accession>
<dbReference type="Proteomes" id="UP001604043">
    <property type="component" value="Unassembled WGS sequence"/>
</dbReference>
<dbReference type="Pfam" id="PF01527">
    <property type="entry name" value="HTH_Tnp_1"/>
    <property type="match status" value="1"/>
</dbReference>
<keyword evidence="3" id="KW-1185">Reference proteome</keyword>
<comment type="caution">
    <text evidence="2">The sequence shown here is derived from an EMBL/GenBank/DDBJ whole genome shotgun (WGS) entry which is preliminary data.</text>
</comment>
<organism evidence="2 3">
    <name type="scientific">Xanthobacter aminoxidans</name>
    <dbReference type="NCBI Taxonomy" id="186280"/>
    <lineage>
        <taxon>Bacteria</taxon>
        <taxon>Pseudomonadati</taxon>
        <taxon>Pseudomonadota</taxon>
        <taxon>Alphaproteobacteria</taxon>
        <taxon>Hyphomicrobiales</taxon>
        <taxon>Xanthobacteraceae</taxon>
        <taxon>Xanthobacter</taxon>
    </lineage>
</organism>
<feature type="region of interest" description="Disordered" evidence="1">
    <location>
        <begin position="85"/>
        <end position="111"/>
    </location>
</feature>
<gene>
    <name evidence="2" type="ORF">V5F30_11640</name>
</gene>
<dbReference type="InterPro" id="IPR002514">
    <property type="entry name" value="Transposase_8"/>
</dbReference>
<dbReference type="Gene3D" id="1.10.10.60">
    <property type="entry name" value="Homeodomain-like"/>
    <property type="match status" value="1"/>
</dbReference>
<dbReference type="SUPFAM" id="SSF46689">
    <property type="entry name" value="Homeodomain-like"/>
    <property type="match status" value="1"/>
</dbReference>